<dbReference type="Pfam" id="PF07811">
    <property type="entry name" value="TadE"/>
    <property type="match status" value="1"/>
</dbReference>
<gene>
    <name evidence="3" type="ORF">HUO12_01375</name>
</gene>
<evidence type="ECO:0000313" key="3">
    <source>
        <dbReference type="EMBL" id="NVE93543.1"/>
    </source>
</evidence>
<evidence type="ECO:0000313" key="4">
    <source>
        <dbReference type="Proteomes" id="UP000546031"/>
    </source>
</evidence>
<dbReference type="EMBL" id="JABWTA010000001">
    <property type="protein sequence ID" value="NVE93543.1"/>
    <property type="molecule type" value="Genomic_DNA"/>
</dbReference>
<name>A0A850H6U1_9SPHN</name>
<dbReference type="RefSeq" id="WP_176271905.1">
    <property type="nucleotide sequence ID" value="NZ_JABWTA010000001.1"/>
</dbReference>
<feature type="transmembrane region" description="Helical" evidence="1">
    <location>
        <begin position="21"/>
        <end position="43"/>
    </location>
</feature>
<proteinExistence type="predicted"/>
<reference evidence="3 4" key="1">
    <citation type="submission" date="2020-06" db="EMBL/GenBank/DDBJ databases">
        <title>Altererythrobacter lutimaris sp. nov., a marine bacterium isolated from a tidal flat.</title>
        <authorList>
            <person name="Kim D."/>
            <person name="Yoo Y."/>
            <person name="Kim J.-J."/>
        </authorList>
    </citation>
    <scope>NUCLEOTIDE SEQUENCE [LARGE SCALE GENOMIC DNA]</scope>
    <source>
        <strain evidence="3 4">JGD-16</strain>
    </source>
</reference>
<keyword evidence="1" id="KW-0472">Membrane</keyword>
<evidence type="ECO:0000259" key="2">
    <source>
        <dbReference type="Pfam" id="PF07811"/>
    </source>
</evidence>
<evidence type="ECO:0000256" key="1">
    <source>
        <dbReference type="SAM" id="Phobius"/>
    </source>
</evidence>
<protein>
    <submittedName>
        <fullName evidence="3">Pilus assembly protein</fullName>
    </submittedName>
</protein>
<feature type="domain" description="TadE-like" evidence="2">
    <location>
        <begin position="15"/>
        <end position="56"/>
    </location>
</feature>
<dbReference type="Proteomes" id="UP000546031">
    <property type="component" value="Unassembled WGS sequence"/>
</dbReference>
<organism evidence="3 4">
    <name type="scientific">Altererythrobacter lutimaris</name>
    <dbReference type="NCBI Taxonomy" id="2743979"/>
    <lineage>
        <taxon>Bacteria</taxon>
        <taxon>Pseudomonadati</taxon>
        <taxon>Pseudomonadota</taxon>
        <taxon>Alphaproteobacteria</taxon>
        <taxon>Sphingomonadales</taxon>
        <taxon>Erythrobacteraceae</taxon>
        <taxon>Altererythrobacter</taxon>
    </lineage>
</organism>
<comment type="caution">
    <text evidence="3">The sequence shown here is derived from an EMBL/GenBank/DDBJ whole genome shotgun (WGS) entry which is preliminary data.</text>
</comment>
<sequence length="209" mass="22964">MSYKFLKRLHDAREGVAMVEFGLVAPILLLMILGGLEVVNYALSHMRISQMAMTVADNAGRVPTSIDEANIYEVFAGAQVIGEPLEFKQNGRLILSSVQLNNGNGNNKGQMINWQRCWGDLAVEPAYGKQNKGRNDNSLKDGVGKPGKRIGALEGTAVMFVEVTYDYQPLVAGDWIPTQQIKYESAFNVRGRQNLNITNAQSLAVNDCT</sequence>
<dbReference type="AlphaFoldDB" id="A0A850H6U1"/>
<accession>A0A850H6U1</accession>
<dbReference type="InterPro" id="IPR012495">
    <property type="entry name" value="TadE-like_dom"/>
</dbReference>
<keyword evidence="4" id="KW-1185">Reference proteome</keyword>
<keyword evidence="1" id="KW-1133">Transmembrane helix</keyword>
<keyword evidence="1" id="KW-0812">Transmembrane</keyword>